<protein>
    <submittedName>
        <fullName evidence="9">Uncharacterized protein</fullName>
    </submittedName>
</protein>
<keyword evidence="4" id="KW-0677">Repeat</keyword>
<dbReference type="GO" id="GO:0005886">
    <property type="term" value="C:plasma membrane"/>
    <property type="evidence" value="ECO:0007669"/>
    <property type="project" value="UniProtKB-SubCell"/>
</dbReference>
<keyword evidence="3" id="KW-0732">Signal</keyword>
<feature type="compositionally biased region" description="Basic and acidic residues" evidence="8">
    <location>
        <begin position="78"/>
        <end position="125"/>
    </location>
</feature>
<evidence type="ECO:0000256" key="1">
    <source>
        <dbReference type="ARBA" id="ARBA00004193"/>
    </source>
</evidence>
<dbReference type="Proteomes" id="UP000249646">
    <property type="component" value="Unassembled WGS sequence"/>
</dbReference>
<evidence type="ECO:0000313" key="9">
    <source>
        <dbReference type="EMBL" id="PZW00544.1"/>
    </source>
</evidence>
<evidence type="ECO:0000256" key="6">
    <source>
        <dbReference type="ARBA" id="ARBA00023139"/>
    </source>
</evidence>
<feature type="compositionally biased region" description="Low complexity" evidence="8">
    <location>
        <begin position="127"/>
        <end position="136"/>
    </location>
</feature>
<evidence type="ECO:0000313" key="10">
    <source>
        <dbReference type="Proteomes" id="UP000249646"/>
    </source>
</evidence>
<evidence type="ECO:0000256" key="2">
    <source>
        <dbReference type="ARBA" id="ARBA00022475"/>
    </source>
</evidence>
<keyword evidence="5" id="KW-0472">Membrane</keyword>
<reference evidence="9 10" key="1">
    <citation type="submission" date="2018-06" db="EMBL/GenBank/DDBJ databases">
        <title>Genomic Encyclopedia of Archaeal and Bacterial Type Strains, Phase II (KMG-II): from individual species to whole genera.</title>
        <authorList>
            <person name="Goeker M."/>
        </authorList>
    </citation>
    <scope>NUCLEOTIDE SEQUENCE [LARGE SCALE GENOMIC DNA]</scope>
    <source>
        <strain evidence="9 10">ATCC 51348</strain>
    </source>
</reference>
<accession>A0A2W7G3K9</accession>
<keyword evidence="6" id="KW-0564">Palmitate</keyword>
<keyword evidence="7" id="KW-0449">Lipoprotein</keyword>
<evidence type="ECO:0000256" key="8">
    <source>
        <dbReference type="SAM" id="MobiDB-lite"/>
    </source>
</evidence>
<keyword evidence="2" id="KW-1003">Cell membrane</keyword>
<comment type="caution">
    <text evidence="9">The sequence shown here is derived from an EMBL/GenBank/DDBJ whole genome shotgun (WGS) entry which is preliminary data.</text>
</comment>
<dbReference type="EMBL" id="QKUB01000003">
    <property type="protein sequence ID" value="PZW00544.1"/>
    <property type="molecule type" value="Genomic_DNA"/>
</dbReference>
<proteinExistence type="predicted"/>
<organism evidence="9 10">
    <name type="scientific">Metamycoplasma auris</name>
    <dbReference type="NCBI Taxonomy" id="51363"/>
    <lineage>
        <taxon>Bacteria</taxon>
        <taxon>Bacillati</taxon>
        <taxon>Mycoplasmatota</taxon>
        <taxon>Mycoplasmoidales</taxon>
        <taxon>Metamycoplasmataceae</taxon>
        <taxon>Metamycoplasma</taxon>
    </lineage>
</organism>
<name>A0A2W7G3K9_9BACT</name>
<evidence type="ECO:0000256" key="5">
    <source>
        <dbReference type="ARBA" id="ARBA00023136"/>
    </source>
</evidence>
<keyword evidence="10" id="KW-1185">Reference proteome</keyword>
<evidence type="ECO:0000256" key="7">
    <source>
        <dbReference type="ARBA" id="ARBA00023288"/>
    </source>
</evidence>
<feature type="compositionally biased region" description="Polar residues" evidence="8">
    <location>
        <begin position="151"/>
        <end position="174"/>
    </location>
</feature>
<evidence type="ECO:0000256" key="4">
    <source>
        <dbReference type="ARBA" id="ARBA00022737"/>
    </source>
</evidence>
<feature type="compositionally biased region" description="Basic and acidic residues" evidence="8">
    <location>
        <begin position="34"/>
        <end position="63"/>
    </location>
</feature>
<sequence>MKKLTKFLAIIGSITSLSVIPIISSKCNVSDNNKPNKEESNTKKDDDKDKNKIDKNKDPKNEGETNTPNKPSNTDNPNDAKPKDDGEIIPKEPNKPSDAEAPKEPEMPEMPKKPEKTENGDRENNNENEGSSNNEGTQPKDVMPNDESPKNENQPMNNGDSATPNSNSEQSTPKQKLEAIYKEFEKVKDIEKQLKDNDSILKFNSQFDTLYYNVMKNLNEDDKKYFEEVGFDDKSYIELWDLFELLSAIIHGNQNVEETKAKFIKSFKDIKSKIQKAYEMANKAK</sequence>
<dbReference type="NCBIfam" id="NF046046">
    <property type="entry name" value="Mbov_0729_Cterm"/>
    <property type="match status" value="1"/>
</dbReference>
<feature type="region of interest" description="Disordered" evidence="8">
    <location>
        <begin position="24"/>
        <end position="177"/>
    </location>
</feature>
<dbReference type="NCBIfam" id="NF033817">
    <property type="entry name" value="Mplas_variab_LP"/>
    <property type="match status" value="1"/>
</dbReference>
<feature type="compositionally biased region" description="Polar residues" evidence="8">
    <location>
        <begin position="64"/>
        <end position="77"/>
    </location>
</feature>
<dbReference type="RefSeq" id="WP_111518331.1">
    <property type="nucleotide sequence ID" value="NZ_QKUB01000003.1"/>
</dbReference>
<dbReference type="InterPro" id="IPR049890">
    <property type="entry name" value="VlpA-F-like_signal"/>
</dbReference>
<evidence type="ECO:0000256" key="3">
    <source>
        <dbReference type="ARBA" id="ARBA00022729"/>
    </source>
</evidence>
<dbReference type="AlphaFoldDB" id="A0A2W7G3K9"/>
<comment type="subcellular location">
    <subcellularLocation>
        <location evidence="1">Cell membrane</location>
        <topology evidence="1">Lipid-anchor</topology>
    </subcellularLocation>
</comment>
<gene>
    <name evidence="9" type="ORF">BCF89_1033</name>
</gene>